<name>A0A4Y9ZRI0_9AGAM</name>
<dbReference type="OrthoDB" id="2562239at2759"/>
<feature type="transmembrane region" description="Helical" evidence="1">
    <location>
        <begin position="59"/>
        <end position="79"/>
    </location>
</feature>
<evidence type="ECO:0000313" key="3">
    <source>
        <dbReference type="Proteomes" id="UP000298061"/>
    </source>
</evidence>
<dbReference type="EMBL" id="SFCI01001071">
    <property type="protein sequence ID" value="TFY76850.1"/>
    <property type="molecule type" value="Genomic_DNA"/>
</dbReference>
<protein>
    <submittedName>
        <fullName evidence="2">Uncharacterized protein</fullName>
    </submittedName>
</protein>
<accession>A0A4Y9ZRI0</accession>
<keyword evidence="3" id="KW-1185">Reference proteome</keyword>
<proteinExistence type="predicted"/>
<reference evidence="2 3" key="1">
    <citation type="submission" date="2019-02" db="EMBL/GenBank/DDBJ databases">
        <title>Genome sequencing of the rare red list fungi Hericium alpestre (H. flagellum).</title>
        <authorList>
            <person name="Buettner E."/>
            <person name="Kellner H."/>
        </authorList>
    </citation>
    <scope>NUCLEOTIDE SEQUENCE [LARGE SCALE GENOMIC DNA]</scope>
    <source>
        <strain evidence="2 3">DSM 108284</strain>
    </source>
</reference>
<dbReference type="AlphaFoldDB" id="A0A4Y9ZRI0"/>
<keyword evidence="1" id="KW-1133">Transmembrane helix</keyword>
<dbReference type="Proteomes" id="UP000298061">
    <property type="component" value="Unassembled WGS sequence"/>
</dbReference>
<gene>
    <name evidence="2" type="ORF">EWM64_g7164</name>
</gene>
<organism evidence="2 3">
    <name type="scientific">Hericium alpestre</name>
    <dbReference type="NCBI Taxonomy" id="135208"/>
    <lineage>
        <taxon>Eukaryota</taxon>
        <taxon>Fungi</taxon>
        <taxon>Dikarya</taxon>
        <taxon>Basidiomycota</taxon>
        <taxon>Agaricomycotina</taxon>
        <taxon>Agaricomycetes</taxon>
        <taxon>Russulales</taxon>
        <taxon>Hericiaceae</taxon>
        <taxon>Hericium</taxon>
    </lineage>
</organism>
<feature type="transmembrane region" description="Helical" evidence="1">
    <location>
        <begin position="176"/>
        <end position="194"/>
    </location>
</feature>
<feature type="transmembrane region" description="Helical" evidence="1">
    <location>
        <begin position="139"/>
        <end position="156"/>
    </location>
</feature>
<comment type="caution">
    <text evidence="2">The sequence shown here is derived from an EMBL/GenBank/DDBJ whole genome shotgun (WGS) entry which is preliminary data.</text>
</comment>
<feature type="transmembrane region" description="Helical" evidence="1">
    <location>
        <begin position="99"/>
        <end position="119"/>
    </location>
</feature>
<keyword evidence="1" id="KW-0812">Transmembrane</keyword>
<keyword evidence="1" id="KW-0472">Membrane</keyword>
<evidence type="ECO:0000256" key="1">
    <source>
        <dbReference type="SAM" id="Phobius"/>
    </source>
</evidence>
<sequence>MSNQFLNGSSTSLVTGGIPTTSQDVAPSVVYLIAYLGTAALTFFRLFQYRDSKTLLLTYLRLALFELTRIATFIVSLLSAKNFSDATKGNGSFDTNYLIAEQILVGVGFVIPATTAVRLAELHTSRQDESGQKKTIFRIMEIALLIAVALGIVAGTEYNKALTDSGTRSQLKTFRIVSSILSLGVLAILVAYCFTMLSRRDLPRATTVWLMATAALLVHPPHSYCTPSLMPPSIQIIVPIYRLENILNPPSDGQSDAAKIVFYVVQLAPEWLVGLSLTAVNAQIWCGVLPKSTYQDSEEAYGLYSRQ</sequence>
<feature type="transmembrane region" description="Helical" evidence="1">
    <location>
        <begin position="29"/>
        <end position="47"/>
    </location>
</feature>
<evidence type="ECO:0000313" key="2">
    <source>
        <dbReference type="EMBL" id="TFY76850.1"/>
    </source>
</evidence>